<accession>A0AAU9JWS2</accession>
<name>A0AAU9JWS2_9CILI</name>
<reference evidence="2" key="1">
    <citation type="submission" date="2021-09" db="EMBL/GenBank/DDBJ databases">
        <authorList>
            <consortium name="AG Swart"/>
            <person name="Singh M."/>
            <person name="Singh A."/>
            <person name="Seah K."/>
            <person name="Emmerich C."/>
        </authorList>
    </citation>
    <scope>NUCLEOTIDE SEQUENCE</scope>
    <source>
        <strain evidence="2">ATCC30299</strain>
    </source>
</reference>
<dbReference type="EMBL" id="CAJZBQ010000053">
    <property type="protein sequence ID" value="CAG9331729.1"/>
    <property type="molecule type" value="Genomic_DNA"/>
</dbReference>
<feature type="region of interest" description="Disordered" evidence="1">
    <location>
        <begin position="271"/>
        <end position="294"/>
    </location>
</feature>
<sequence length="322" mass="37512">MEVGDLERSFFVSCAPNFFRSQISKILSKWNEQATQVTLLDFLSTVDTFISILLTHNVPLVSVLPETLKEFLQDDFQGLSSIQLKLQFLLHFELLRIDSFNKDPNFLDKIGKIGRALCMVLSLEEDSCTFYKYYISDILPRYCSHIEHHALLAVSLYFEFEDETQKFLNDIIMVKPAPKKRKPQRCLSSKSLKSPIRRSPRLNPSHVLKIKDSKKQIVARNLSGSSAALKKEIKMKSTKVEYLWTPEQKRAEISKEAKRLKEINKKYFYEKREGSDKKKQKRDDKEEVETDENRRILVLDTPTKAPNEALYEIKAHKNIFNS</sequence>
<gene>
    <name evidence="2" type="ORF">BSTOLATCC_MIC53792</name>
</gene>
<keyword evidence="3" id="KW-1185">Reference proteome</keyword>
<protein>
    <submittedName>
        <fullName evidence="2">Uncharacterized protein</fullName>
    </submittedName>
</protein>
<proteinExistence type="predicted"/>
<dbReference type="Proteomes" id="UP001162131">
    <property type="component" value="Unassembled WGS sequence"/>
</dbReference>
<dbReference type="AlphaFoldDB" id="A0AAU9JWS2"/>
<evidence type="ECO:0000313" key="2">
    <source>
        <dbReference type="EMBL" id="CAG9331729.1"/>
    </source>
</evidence>
<feature type="region of interest" description="Disordered" evidence="1">
    <location>
        <begin position="182"/>
        <end position="204"/>
    </location>
</feature>
<evidence type="ECO:0000256" key="1">
    <source>
        <dbReference type="SAM" id="MobiDB-lite"/>
    </source>
</evidence>
<comment type="caution">
    <text evidence="2">The sequence shown here is derived from an EMBL/GenBank/DDBJ whole genome shotgun (WGS) entry which is preliminary data.</text>
</comment>
<evidence type="ECO:0000313" key="3">
    <source>
        <dbReference type="Proteomes" id="UP001162131"/>
    </source>
</evidence>
<organism evidence="2 3">
    <name type="scientific">Blepharisma stoltei</name>
    <dbReference type="NCBI Taxonomy" id="1481888"/>
    <lineage>
        <taxon>Eukaryota</taxon>
        <taxon>Sar</taxon>
        <taxon>Alveolata</taxon>
        <taxon>Ciliophora</taxon>
        <taxon>Postciliodesmatophora</taxon>
        <taxon>Heterotrichea</taxon>
        <taxon>Heterotrichida</taxon>
        <taxon>Blepharismidae</taxon>
        <taxon>Blepharisma</taxon>
    </lineage>
</organism>